<dbReference type="Proteomes" id="UP001157138">
    <property type="component" value="Unassembled WGS sequence"/>
</dbReference>
<proteinExistence type="predicted"/>
<dbReference type="PROSITE" id="PS51257">
    <property type="entry name" value="PROKAR_LIPOPROTEIN"/>
    <property type="match status" value="1"/>
</dbReference>
<feature type="region of interest" description="Disordered" evidence="1">
    <location>
        <begin position="37"/>
        <end position="56"/>
    </location>
</feature>
<dbReference type="EMBL" id="BSPW01000008">
    <property type="protein sequence ID" value="GLT16548.1"/>
    <property type="molecule type" value="Genomic_DNA"/>
</dbReference>
<evidence type="ECO:0000313" key="3">
    <source>
        <dbReference type="Proteomes" id="UP001157138"/>
    </source>
</evidence>
<gene>
    <name evidence="2" type="ORF">GCM10007938_03240</name>
</gene>
<organism evidence="2 3">
    <name type="scientific">Vibrio zhanjiangensis</name>
    <dbReference type="NCBI Taxonomy" id="1046128"/>
    <lineage>
        <taxon>Bacteria</taxon>
        <taxon>Pseudomonadati</taxon>
        <taxon>Pseudomonadota</taxon>
        <taxon>Gammaproteobacteria</taxon>
        <taxon>Vibrionales</taxon>
        <taxon>Vibrionaceae</taxon>
        <taxon>Vibrio</taxon>
    </lineage>
</organism>
<sequence length="56" mass="6080">MKNICVAVLVTFFLAGCQLNSVEGEFKDVEVKVKNKEEQSSDGNFCPPGQAKKGNC</sequence>
<dbReference type="RefSeq" id="WP_284190475.1">
    <property type="nucleotide sequence ID" value="NZ_BSPW01000008.1"/>
</dbReference>
<evidence type="ECO:0000256" key="1">
    <source>
        <dbReference type="SAM" id="MobiDB-lite"/>
    </source>
</evidence>
<keyword evidence="3" id="KW-1185">Reference proteome</keyword>
<name>A0ABQ6ETR3_9VIBR</name>
<evidence type="ECO:0000313" key="2">
    <source>
        <dbReference type="EMBL" id="GLT16548.1"/>
    </source>
</evidence>
<comment type="caution">
    <text evidence="2">The sequence shown here is derived from an EMBL/GenBank/DDBJ whole genome shotgun (WGS) entry which is preliminary data.</text>
</comment>
<accession>A0ABQ6ETR3</accession>
<protein>
    <recommendedName>
        <fullName evidence="4">Lipoprotein</fullName>
    </recommendedName>
</protein>
<evidence type="ECO:0008006" key="4">
    <source>
        <dbReference type="Google" id="ProtNLM"/>
    </source>
</evidence>
<reference evidence="3" key="1">
    <citation type="journal article" date="2019" name="Int. J. Syst. Evol. Microbiol.">
        <title>The Global Catalogue of Microorganisms (GCM) 10K type strain sequencing project: providing services to taxonomists for standard genome sequencing and annotation.</title>
        <authorList>
            <consortium name="The Broad Institute Genomics Platform"/>
            <consortium name="The Broad Institute Genome Sequencing Center for Infectious Disease"/>
            <person name="Wu L."/>
            <person name="Ma J."/>
        </authorList>
    </citation>
    <scope>NUCLEOTIDE SEQUENCE [LARGE SCALE GENOMIC DNA]</scope>
    <source>
        <strain evidence="3">NBRC 108723</strain>
    </source>
</reference>